<evidence type="ECO:0008006" key="3">
    <source>
        <dbReference type="Google" id="ProtNLM"/>
    </source>
</evidence>
<keyword evidence="1" id="KW-1133">Transmembrane helix</keyword>
<gene>
    <name evidence="2" type="ORF">D5086_0000280130</name>
</gene>
<dbReference type="PANTHER" id="PTHR35771:SF3">
    <property type="entry name" value="TRANSMEMBRANE PROTEIN"/>
    <property type="match status" value="1"/>
</dbReference>
<feature type="transmembrane region" description="Helical" evidence="1">
    <location>
        <begin position="17"/>
        <end position="39"/>
    </location>
</feature>
<evidence type="ECO:0000313" key="2">
    <source>
        <dbReference type="EMBL" id="TKR78697.1"/>
    </source>
</evidence>
<keyword evidence="1" id="KW-0472">Membrane</keyword>
<proteinExistence type="predicted"/>
<dbReference type="AlphaFoldDB" id="A0A4U5N7F2"/>
<evidence type="ECO:0000256" key="1">
    <source>
        <dbReference type="SAM" id="Phobius"/>
    </source>
</evidence>
<reference evidence="2" key="1">
    <citation type="submission" date="2018-10" db="EMBL/GenBank/DDBJ databases">
        <title>Population genomic analysis revealed the cold adaptation of white poplar.</title>
        <authorList>
            <person name="Liu Y.-J."/>
        </authorList>
    </citation>
    <scope>NUCLEOTIDE SEQUENCE [LARGE SCALE GENOMIC DNA]</scope>
    <source>
        <strain evidence="2">PAL-ZL1</strain>
    </source>
</reference>
<dbReference type="EMBL" id="RCHU01001098">
    <property type="protein sequence ID" value="TKR78697.1"/>
    <property type="molecule type" value="Genomic_DNA"/>
</dbReference>
<dbReference type="PANTHER" id="PTHR35771">
    <property type="entry name" value="TRANSMEMBRANE PROTEIN-RELATED"/>
    <property type="match status" value="1"/>
</dbReference>
<comment type="caution">
    <text evidence="2">The sequence shown here is derived from an EMBL/GenBank/DDBJ whole genome shotgun (WGS) entry which is preliminary data.</text>
</comment>
<organism evidence="2">
    <name type="scientific">Populus alba</name>
    <name type="common">White poplar</name>
    <dbReference type="NCBI Taxonomy" id="43335"/>
    <lineage>
        <taxon>Eukaryota</taxon>
        <taxon>Viridiplantae</taxon>
        <taxon>Streptophyta</taxon>
        <taxon>Embryophyta</taxon>
        <taxon>Tracheophyta</taxon>
        <taxon>Spermatophyta</taxon>
        <taxon>Magnoliopsida</taxon>
        <taxon>eudicotyledons</taxon>
        <taxon>Gunneridae</taxon>
        <taxon>Pentapetalae</taxon>
        <taxon>rosids</taxon>
        <taxon>fabids</taxon>
        <taxon>Malpighiales</taxon>
        <taxon>Salicaceae</taxon>
        <taxon>Saliceae</taxon>
        <taxon>Populus</taxon>
    </lineage>
</organism>
<name>A0A4U5N7F2_POPAL</name>
<protein>
    <recommendedName>
        <fullName evidence="3">Transmembrane protein</fullName>
    </recommendedName>
</protein>
<keyword evidence="1" id="KW-0812">Transmembrane</keyword>
<sequence length="159" mass="17854">MFDLGDELTVEGYGIPWLIWIQILVLVLLVILLFCFSFFPSDLSDTTTSSSSASPSAVGVFMPLNSHLDKQTLEHNDHTTTATNCLQHSQVHQNKSIKGEITTNMGRRIVSEDNFGNSANFIDFHPCNYFRLAKLAFLKCFGLDSMSDNSLDSEQKKER</sequence>
<accession>A0A4U5N7F2</accession>